<protein>
    <submittedName>
        <fullName evidence="3">PP2C family protein-serine/threonine phosphatase</fullName>
        <ecNumber evidence="3">3.1.3.16</ecNumber>
    </submittedName>
</protein>
<dbReference type="PANTHER" id="PTHR43156:SF2">
    <property type="entry name" value="STAGE II SPORULATION PROTEIN E"/>
    <property type="match status" value="1"/>
</dbReference>
<gene>
    <name evidence="3" type="ORF">ACFPP6_19310</name>
</gene>
<accession>A0ABV9ZZJ4</accession>
<name>A0ABV9ZZJ4_9ACTN</name>
<evidence type="ECO:0000259" key="2">
    <source>
        <dbReference type="PROSITE" id="PS51746"/>
    </source>
</evidence>
<comment type="caution">
    <text evidence="3">The sequence shown here is derived from an EMBL/GenBank/DDBJ whole genome shotgun (WGS) entry which is preliminary data.</text>
</comment>
<dbReference type="Pfam" id="PF07228">
    <property type="entry name" value="SpoIIE"/>
    <property type="match status" value="1"/>
</dbReference>
<evidence type="ECO:0000313" key="3">
    <source>
        <dbReference type="EMBL" id="MFC5146824.1"/>
    </source>
</evidence>
<evidence type="ECO:0000256" key="1">
    <source>
        <dbReference type="ARBA" id="ARBA00022801"/>
    </source>
</evidence>
<keyword evidence="1 3" id="KW-0378">Hydrolase</keyword>
<dbReference type="SUPFAM" id="SSF81606">
    <property type="entry name" value="PP2C-like"/>
    <property type="match status" value="1"/>
</dbReference>
<dbReference type="PROSITE" id="PS51746">
    <property type="entry name" value="PPM_2"/>
    <property type="match status" value="1"/>
</dbReference>
<dbReference type="RefSeq" id="WP_382043688.1">
    <property type="nucleotide sequence ID" value="NZ_JBHSKJ010000010.1"/>
</dbReference>
<dbReference type="SMART" id="SM00331">
    <property type="entry name" value="PP2C_SIG"/>
    <property type="match status" value="1"/>
</dbReference>
<dbReference type="GO" id="GO:0004722">
    <property type="term" value="F:protein serine/threonine phosphatase activity"/>
    <property type="evidence" value="ECO:0007669"/>
    <property type="project" value="UniProtKB-EC"/>
</dbReference>
<dbReference type="Proteomes" id="UP001596222">
    <property type="component" value="Unassembled WGS sequence"/>
</dbReference>
<feature type="domain" description="PPM-type phosphatase" evidence="2">
    <location>
        <begin position="175"/>
        <end position="395"/>
    </location>
</feature>
<proteinExistence type="predicted"/>
<dbReference type="InterPro" id="IPR001932">
    <property type="entry name" value="PPM-type_phosphatase-like_dom"/>
</dbReference>
<dbReference type="EMBL" id="JBHSKJ010000010">
    <property type="protein sequence ID" value="MFC5146824.1"/>
    <property type="molecule type" value="Genomic_DNA"/>
</dbReference>
<dbReference type="EC" id="3.1.3.16" evidence="3"/>
<organism evidence="3 4">
    <name type="scientific">Streptomyces aureoversilis</name>
    <dbReference type="NCBI Taxonomy" id="67277"/>
    <lineage>
        <taxon>Bacteria</taxon>
        <taxon>Bacillati</taxon>
        <taxon>Actinomycetota</taxon>
        <taxon>Actinomycetes</taxon>
        <taxon>Kitasatosporales</taxon>
        <taxon>Streptomycetaceae</taxon>
        <taxon>Streptomyces</taxon>
    </lineage>
</organism>
<reference evidence="4" key="1">
    <citation type="journal article" date="2019" name="Int. J. Syst. Evol. Microbiol.">
        <title>The Global Catalogue of Microorganisms (GCM) 10K type strain sequencing project: providing services to taxonomists for standard genome sequencing and annotation.</title>
        <authorList>
            <consortium name="The Broad Institute Genomics Platform"/>
            <consortium name="The Broad Institute Genome Sequencing Center for Infectious Disease"/>
            <person name="Wu L."/>
            <person name="Ma J."/>
        </authorList>
    </citation>
    <scope>NUCLEOTIDE SEQUENCE [LARGE SCALE GENOMIC DNA]</scope>
    <source>
        <strain evidence="4">CGMCC 4.1641</strain>
    </source>
</reference>
<dbReference type="InterPro" id="IPR052016">
    <property type="entry name" value="Bact_Sigma-Reg"/>
</dbReference>
<keyword evidence="4" id="KW-1185">Reference proteome</keyword>
<sequence>MADRDDWAVTTGADEQMLERLLAEANAIVPYQLPGLVNRCARALGLDSATIYLVDLQQHLLIPLDDQTERLPVDSSEGGWAYRTLSLRVHESHEDVVVWLPMVDGAERLGVLGVRAGVLDGVRLRRCRMLARVLSLVVTSKRTYSDWFVARIRTQGMDLPTEMLRAFLPPRSVGRTGVISTAVLEPAYELGGDAFDHSVSKNILHASIFDGMGHDLASGLTTSVVMAGCRNGRRSGIDLPNMIETVDHTLAEWLPEQFCTGVVCQLDVDTGVLRWCNCGHPPPLLIRNEGVLEHALESPPQPPMGSPFQLEPTRREVYSTMLEPGDRVLLYTDGVTEARGKDGEAFGLDRFTDFIIRSSAAGQQPSEVLRLLIHAILEYQGNALSDDATILLLEWHPELIEWHYGGSPTEAA</sequence>
<evidence type="ECO:0000313" key="4">
    <source>
        <dbReference type="Proteomes" id="UP001596222"/>
    </source>
</evidence>
<dbReference type="InterPro" id="IPR036457">
    <property type="entry name" value="PPM-type-like_dom_sf"/>
</dbReference>
<dbReference type="Gene3D" id="3.60.40.10">
    <property type="entry name" value="PPM-type phosphatase domain"/>
    <property type="match status" value="1"/>
</dbReference>
<dbReference type="PANTHER" id="PTHR43156">
    <property type="entry name" value="STAGE II SPORULATION PROTEIN E-RELATED"/>
    <property type="match status" value="1"/>
</dbReference>